<feature type="domain" description="Glycosyltransferase subfamily 4-like N-terminal" evidence="3">
    <location>
        <begin position="47"/>
        <end position="203"/>
    </location>
</feature>
<dbReference type="InterPro" id="IPR001296">
    <property type="entry name" value="Glyco_trans_1"/>
</dbReference>
<dbReference type="SUPFAM" id="SSF53756">
    <property type="entry name" value="UDP-Glycosyltransferase/glycogen phosphorylase"/>
    <property type="match status" value="1"/>
</dbReference>
<name>L0GY27_9GAMM</name>
<dbReference type="STRING" id="765912.Thimo_1415"/>
<gene>
    <name evidence="4" type="ORF">Thimo_1415</name>
</gene>
<dbReference type="KEGG" id="tmb:Thimo_1415"/>
<dbReference type="HOGENOM" id="CLU_009583_0_0_6"/>
<reference evidence="4 5" key="1">
    <citation type="submission" date="2011-09" db="EMBL/GenBank/DDBJ databases">
        <title>Complete sequence of chromosome of Thioflavicoccus mobilis 8321.</title>
        <authorList>
            <consortium name="US DOE Joint Genome Institute"/>
            <person name="Lucas S."/>
            <person name="Han J."/>
            <person name="Lapidus A."/>
            <person name="Cheng J.-F."/>
            <person name="Goodwin L."/>
            <person name="Pitluck S."/>
            <person name="Peters L."/>
            <person name="Ovchinnikova G."/>
            <person name="Lu M."/>
            <person name="Detter J.C."/>
            <person name="Han C."/>
            <person name="Tapia R."/>
            <person name="Land M."/>
            <person name="Hauser L."/>
            <person name="Kyrpides N."/>
            <person name="Ivanova N."/>
            <person name="Pagani I."/>
            <person name="Vogl K."/>
            <person name="Liu Z."/>
            <person name="Imhoff J."/>
            <person name="Thiel V."/>
            <person name="Frigaard N.-U."/>
            <person name="Bryant D."/>
            <person name="Woyke T."/>
        </authorList>
    </citation>
    <scope>NUCLEOTIDE SEQUENCE [LARGE SCALE GENOMIC DNA]</scope>
    <source>
        <strain evidence="4 5">8321</strain>
    </source>
</reference>
<keyword evidence="4" id="KW-0808">Transferase</keyword>
<dbReference type="Gene3D" id="3.40.50.2000">
    <property type="entry name" value="Glycogen Phosphorylase B"/>
    <property type="match status" value="2"/>
</dbReference>
<protein>
    <submittedName>
        <fullName evidence="4">Glycosyltransferase</fullName>
    </submittedName>
</protein>
<feature type="region of interest" description="Disordered" evidence="1">
    <location>
        <begin position="1"/>
        <end position="25"/>
    </location>
</feature>
<dbReference type="OrthoDB" id="9792269at2"/>
<feature type="domain" description="Glycosyl transferase family 1" evidence="2">
    <location>
        <begin position="225"/>
        <end position="374"/>
    </location>
</feature>
<dbReference type="eggNOG" id="COG0438">
    <property type="taxonomic scope" value="Bacteria"/>
</dbReference>
<evidence type="ECO:0000259" key="3">
    <source>
        <dbReference type="Pfam" id="PF13579"/>
    </source>
</evidence>
<evidence type="ECO:0000259" key="2">
    <source>
        <dbReference type="Pfam" id="PF00534"/>
    </source>
</evidence>
<dbReference type="Pfam" id="PF13579">
    <property type="entry name" value="Glyco_trans_4_4"/>
    <property type="match status" value="1"/>
</dbReference>
<dbReference type="Pfam" id="PF00534">
    <property type="entry name" value="Glycos_transf_1"/>
    <property type="match status" value="1"/>
</dbReference>
<accession>L0GY27</accession>
<dbReference type="CDD" id="cd03811">
    <property type="entry name" value="GT4_GT28_WabH-like"/>
    <property type="match status" value="1"/>
</dbReference>
<proteinExistence type="predicted"/>
<dbReference type="EMBL" id="CP003051">
    <property type="protein sequence ID" value="AGA90209.1"/>
    <property type="molecule type" value="Genomic_DNA"/>
</dbReference>
<keyword evidence="5" id="KW-1185">Reference proteome</keyword>
<evidence type="ECO:0000256" key="1">
    <source>
        <dbReference type="SAM" id="MobiDB-lite"/>
    </source>
</evidence>
<evidence type="ECO:0000313" key="5">
    <source>
        <dbReference type="Proteomes" id="UP000010816"/>
    </source>
</evidence>
<dbReference type="AlphaFoldDB" id="L0GY27"/>
<organism evidence="4 5">
    <name type="scientific">Thioflavicoccus mobilis 8321</name>
    <dbReference type="NCBI Taxonomy" id="765912"/>
    <lineage>
        <taxon>Bacteria</taxon>
        <taxon>Pseudomonadati</taxon>
        <taxon>Pseudomonadota</taxon>
        <taxon>Gammaproteobacteria</taxon>
        <taxon>Chromatiales</taxon>
        <taxon>Chromatiaceae</taxon>
        <taxon>Thioflavicoccus</taxon>
    </lineage>
</organism>
<evidence type="ECO:0000313" key="4">
    <source>
        <dbReference type="EMBL" id="AGA90209.1"/>
    </source>
</evidence>
<dbReference type="GO" id="GO:1901135">
    <property type="term" value="P:carbohydrate derivative metabolic process"/>
    <property type="evidence" value="ECO:0007669"/>
    <property type="project" value="UniProtKB-ARBA"/>
</dbReference>
<dbReference type="InterPro" id="IPR028098">
    <property type="entry name" value="Glyco_trans_4-like_N"/>
</dbReference>
<dbReference type="Proteomes" id="UP000010816">
    <property type="component" value="Chromosome"/>
</dbReference>
<dbReference type="GO" id="GO:0016757">
    <property type="term" value="F:glycosyltransferase activity"/>
    <property type="evidence" value="ECO:0007669"/>
    <property type="project" value="InterPro"/>
</dbReference>
<dbReference type="PANTHER" id="PTHR12526">
    <property type="entry name" value="GLYCOSYLTRANSFERASE"/>
    <property type="match status" value="1"/>
</dbReference>
<sequence>MTRTDNGASIRPSSKPPTAPGTRVLDPSRPLITSHRLAIFAATSGHSGVDRVIRNLTFQLDAWGIGVDLLRIRNHGPELDMDALVHARRIDLGADHVNTALPALVRWLRRERPAALLTDKDRVNRIAIVARHLAAVDTRLCVRLGTTVSVNLSDRGGVERLLQRWSIRHLYPHADGVIVPSQGVADDLTHYTGLPHDQIHVVRSPIVTPQLDVLAAAPCDHPWLASDQPPVILGVGELSYRKDFATLVRAVARVRRKRECRLIILGRGRRQAELQALAEQLGIGSDMHLPGFTPNPYSFMSRAAVFVLSSRWEGMPVALVEALACGTPAVATDCPSGPAELLGDGDCGSLVSIGDEAAMATKIDHWLECRPQPALIEQAIAPYRIEASAAAFLARLGFDNVATCVTPTTTTC</sequence>
<dbReference type="PATRIC" id="fig|765912.4.peg.1387"/>